<dbReference type="EMBL" id="CP009962">
    <property type="protein sequence ID" value="AIY41949.1"/>
    <property type="molecule type" value="Genomic_DNA"/>
</dbReference>
<gene>
    <name evidence="1" type="ORF">LT85_2791</name>
</gene>
<dbReference type="AlphaFoldDB" id="A0A0A1FE63"/>
<accession>A0A0A1FE63</accession>
<protein>
    <submittedName>
        <fullName evidence="1">Uncharacterized protein</fullName>
    </submittedName>
</protein>
<proteinExistence type="predicted"/>
<dbReference type="STRING" id="279058.LT85_2791"/>
<keyword evidence="2" id="KW-1185">Reference proteome</keyword>
<dbReference type="Proteomes" id="UP000030302">
    <property type="component" value="Chromosome"/>
</dbReference>
<dbReference type="KEGG" id="care:LT85_2791"/>
<organism evidence="1 2">
    <name type="scientific">Collimonas arenae</name>
    <dbReference type="NCBI Taxonomy" id="279058"/>
    <lineage>
        <taxon>Bacteria</taxon>
        <taxon>Pseudomonadati</taxon>
        <taxon>Pseudomonadota</taxon>
        <taxon>Betaproteobacteria</taxon>
        <taxon>Burkholderiales</taxon>
        <taxon>Oxalobacteraceae</taxon>
        <taxon>Collimonas</taxon>
    </lineage>
</organism>
<reference evidence="2" key="1">
    <citation type="journal article" date="2014" name="Soil Biol. Biochem.">
        <title>Structure and function of bacterial communities in ageing soils: Insights from the Mendocino ecological staircase.</title>
        <authorList>
            <person name="Uroz S."/>
            <person name="Tech J.J."/>
            <person name="Sawaya N.A."/>
            <person name="Frey-Klett P."/>
            <person name="Leveau J.H.J."/>
        </authorList>
    </citation>
    <scope>NUCLEOTIDE SEQUENCE [LARGE SCALE GENOMIC DNA]</scope>
    <source>
        <strain evidence="2">Cal35</strain>
    </source>
</reference>
<evidence type="ECO:0000313" key="1">
    <source>
        <dbReference type="EMBL" id="AIY41949.1"/>
    </source>
</evidence>
<sequence length="41" mass="4677">MSIIVTYFPNGNIRHVRPTFTLHANARASDAIYALEKYIVI</sequence>
<dbReference type="HOGENOM" id="CLU_3268433_0_0_4"/>
<evidence type="ECO:0000313" key="2">
    <source>
        <dbReference type="Proteomes" id="UP000030302"/>
    </source>
</evidence>
<name>A0A0A1FE63_9BURK</name>